<reference evidence="2" key="1">
    <citation type="journal article" date="2013" name="Sci. Rep.">
        <title>Metagenomics uncovers a new group of low GC and ultra-small marine Actinobacteria.</title>
        <authorList>
            <person name="Ghai R."/>
            <person name="Mizuno C.M."/>
            <person name="Picazo A."/>
            <person name="Camacho A."/>
            <person name="Rodriguez-Valera F."/>
        </authorList>
    </citation>
    <scope>NUCLEOTIDE SEQUENCE</scope>
</reference>
<feature type="transmembrane region" description="Helical" evidence="1">
    <location>
        <begin position="65"/>
        <end position="82"/>
    </location>
</feature>
<dbReference type="Pfam" id="PF11361">
    <property type="entry name" value="DUF3159"/>
    <property type="match status" value="1"/>
</dbReference>
<feature type="transmembrane region" description="Helical" evidence="1">
    <location>
        <begin position="190"/>
        <end position="213"/>
    </location>
</feature>
<dbReference type="InterPro" id="IPR016566">
    <property type="entry name" value="UCP010219"/>
</dbReference>
<feature type="transmembrane region" description="Helical" evidence="1">
    <location>
        <begin position="162"/>
        <end position="184"/>
    </location>
</feature>
<dbReference type="EMBL" id="KC811114">
    <property type="protein sequence ID" value="AGQ18867.1"/>
    <property type="molecule type" value="Genomic_DNA"/>
</dbReference>
<name>S5DVD0_9ACTN</name>
<evidence type="ECO:0000256" key="1">
    <source>
        <dbReference type="SAM" id="Phobius"/>
    </source>
</evidence>
<feature type="transmembrane region" description="Helical" evidence="1">
    <location>
        <begin position="89"/>
        <end position="107"/>
    </location>
</feature>
<keyword evidence="1" id="KW-1133">Transmembrane helix</keyword>
<organism evidence="2">
    <name type="scientific">Candidatus Actinomarina minuta</name>
    <dbReference type="NCBI Taxonomy" id="1389454"/>
    <lineage>
        <taxon>Bacteria</taxon>
        <taxon>Bacillati</taxon>
        <taxon>Actinomycetota</taxon>
        <taxon>Actinomycetes</taxon>
        <taxon>Candidatus Actinomarinidae</taxon>
        <taxon>Candidatus Actinomarinales</taxon>
        <taxon>Candidatus Actinomarineae</taxon>
        <taxon>Candidatus Actinomarinaceae</taxon>
        <taxon>Candidatus Actinomarina</taxon>
    </lineage>
</organism>
<proteinExistence type="predicted"/>
<protein>
    <submittedName>
        <fullName evidence="2">MedDCM-OCT-S28-C46-cds30</fullName>
    </submittedName>
</protein>
<keyword evidence="1" id="KW-0812">Transmembrane</keyword>
<dbReference type="AlphaFoldDB" id="S5DVD0"/>
<feature type="transmembrane region" description="Helical" evidence="1">
    <location>
        <begin position="113"/>
        <end position="134"/>
    </location>
</feature>
<accession>S5DVD0</accession>
<evidence type="ECO:0000313" key="2">
    <source>
        <dbReference type="EMBL" id="AGQ18867.1"/>
    </source>
</evidence>
<keyword evidence="1" id="KW-0472">Membrane</keyword>
<sequence length="244" mass="28144">MMYRKMWIKINLKINFNKLRSFYKKYLEIKEELKELNFNQEGVFDSVVAPIFFVVTNNFATLNQAILYTGILLLLLFLYRLLRKQDLKFVFYGLVGTVVALLLARVQGSASGFFIPGIIRDISIAVVGFVSIIIKKPFTIYSSKAIRKWPQEWYLHELVRPAYTRVAIIWTLYLFLKGGLQIIFFNSPEVLVTIKLLSSNQTTLILLVITYIIGQNKLQSLSGPSVDEFINDIPAPWKSQQKGF</sequence>